<keyword evidence="4" id="KW-1185">Reference proteome</keyword>
<gene>
    <name evidence="3" type="ORF">NP493_27g06025</name>
</gene>
<reference evidence="3" key="1">
    <citation type="journal article" date="2023" name="Mol. Biol. Evol.">
        <title>Third-Generation Sequencing Reveals the Adaptive Role of the Epigenome in Three Deep-Sea Polychaetes.</title>
        <authorList>
            <person name="Perez M."/>
            <person name="Aroh O."/>
            <person name="Sun Y."/>
            <person name="Lan Y."/>
            <person name="Juniper S.K."/>
            <person name="Young C.R."/>
            <person name="Angers B."/>
            <person name="Qian P.Y."/>
        </authorList>
    </citation>
    <scope>NUCLEOTIDE SEQUENCE</scope>
    <source>
        <strain evidence="3">R07B-5</strain>
    </source>
</reference>
<accession>A0AAD9UK99</accession>
<dbReference type="InterPro" id="IPR036036">
    <property type="entry name" value="SOCS_box-like_dom_sf"/>
</dbReference>
<dbReference type="SMART" id="SM00969">
    <property type="entry name" value="SOCS_box"/>
    <property type="match status" value="1"/>
</dbReference>
<protein>
    <recommendedName>
        <fullName evidence="2">SOCS box domain-containing protein</fullName>
    </recommendedName>
</protein>
<dbReference type="Pfam" id="PF07525">
    <property type="entry name" value="SOCS_box"/>
    <property type="match status" value="1"/>
</dbReference>
<evidence type="ECO:0000313" key="3">
    <source>
        <dbReference type="EMBL" id="KAK2192653.1"/>
    </source>
</evidence>
<name>A0AAD9UK99_RIDPI</name>
<dbReference type="GO" id="GO:0035556">
    <property type="term" value="P:intracellular signal transduction"/>
    <property type="evidence" value="ECO:0007669"/>
    <property type="project" value="InterPro"/>
</dbReference>
<sequence length="127" mass="14424">MAETYASKNDMTFFEVSPLCDFNVTESLAELARIALKRNGMNRSWGPNKVLSLQEFCCRTIASHTTIYGIEQLPLPTALKAHLKSYLLTNKTHMRIHSFVHRDKHKKHKILKPSDSPTSCQKSCCVS</sequence>
<feature type="domain" description="SOCS box" evidence="2">
    <location>
        <begin position="40"/>
        <end position="89"/>
    </location>
</feature>
<dbReference type="EMBL" id="JAODUO010000026">
    <property type="protein sequence ID" value="KAK2192653.1"/>
    <property type="molecule type" value="Genomic_DNA"/>
</dbReference>
<evidence type="ECO:0000256" key="1">
    <source>
        <dbReference type="SAM" id="MobiDB-lite"/>
    </source>
</evidence>
<comment type="caution">
    <text evidence="3">The sequence shown here is derived from an EMBL/GenBank/DDBJ whole genome shotgun (WGS) entry which is preliminary data.</text>
</comment>
<dbReference type="SMART" id="SM00253">
    <property type="entry name" value="SOCS"/>
    <property type="match status" value="1"/>
</dbReference>
<organism evidence="3 4">
    <name type="scientific">Ridgeia piscesae</name>
    <name type="common">Tubeworm</name>
    <dbReference type="NCBI Taxonomy" id="27915"/>
    <lineage>
        <taxon>Eukaryota</taxon>
        <taxon>Metazoa</taxon>
        <taxon>Spiralia</taxon>
        <taxon>Lophotrochozoa</taxon>
        <taxon>Annelida</taxon>
        <taxon>Polychaeta</taxon>
        <taxon>Sedentaria</taxon>
        <taxon>Canalipalpata</taxon>
        <taxon>Sabellida</taxon>
        <taxon>Siboglinidae</taxon>
        <taxon>Ridgeia</taxon>
    </lineage>
</organism>
<dbReference type="SUPFAM" id="SSF158235">
    <property type="entry name" value="SOCS box-like"/>
    <property type="match status" value="1"/>
</dbReference>
<dbReference type="Gene3D" id="1.10.750.20">
    <property type="entry name" value="SOCS box"/>
    <property type="match status" value="1"/>
</dbReference>
<evidence type="ECO:0000259" key="2">
    <source>
        <dbReference type="PROSITE" id="PS50225"/>
    </source>
</evidence>
<proteinExistence type="predicted"/>
<dbReference type="InterPro" id="IPR001496">
    <property type="entry name" value="SOCS_box"/>
</dbReference>
<feature type="region of interest" description="Disordered" evidence="1">
    <location>
        <begin position="105"/>
        <end position="127"/>
    </location>
</feature>
<dbReference type="PROSITE" id="PS50225">
    <property type="entry name" value="SOCS"/>
    <property type="match status" value="1"/>
</dbReference>
<dbReference type="AlphaFoldDB" id="A0AAD9UK99"/>
<evidence type="ECO:0000313" key="4">
    <source>
        <dbReference type="Proteomes" id="UP001209878"/>
    </source>
</evidence>
<dbReference type="Proteomes" id="UP001209878">
    <property type="component" value="Unassembled WGS sequence"/>
</dbReference>